<dbReference type="EMBL" id="FNSN01000003">
    <property type="protein sequence ID" value="SEB46547.1"/>
    <property type="molecule type" value="Genomic_DNA"/>
</dbReference>
<evidence type="ECO:0000313" key="8">
    <source>
        <dbReference type="Proteomes" id="UP000182652"/>
    </source>
</evidence>
<name>A0A1H4JK55_9MICC</name>
<feature type="region of interest" description="Disordered" evidence="5">
    <location>
        <begin position="1"/>
        <end position="27"/>
    </location>
</feature>
<keyword evidence="2 4" id="KW-0378">Hydrolase</keyword>
<evidence type="ECO:0000256" key="2">
    <source>
        <dbReference type="ARBA" id="ARBA00022801"/>
    </source>
</evidence>
<feature type="compositionally biased region" description="Polar residues" evidence="5">
    <location>
        <begin position="16"/>
        <end position="26"/>
    </location>
</feature>
<dbReference type="InterPro" id="IPR036962">
    <property type="entry name" value="Glyco_hydro_3_N_sf"/>
</dbReference>
<dbReference type="PRINTS" id="PR00133">
    <property type="entry name" value="GLHYDRLASE3"/>
</dbReference>
<dbReference type="Pfam" id="PF00933">
    <property type="entry name" value="Glyco_hydro_3"/>
    <property type="match status" value="1"/>
</dbReference>
<dbReference type="SUPFAM" id="SSF51445">
    <property type="entry name" value="(Trans)glycosidases"/>
    <property type="match status" value="1"/>
</dbReference>
<proteinExistence type="inferred from homology"/>
<organism evidence="7 8">
    <name type="scientific">Arthrobacter woluwensis</name>
    <dbReference type="NCBI Taxonomy" id="156980"/>
    <lineage>
        <taxon>Bacteria</taxon>
        <taxon>Bacillati</taxon>
        <taxon>Actinomycetota</taxon>
        <taxon>Actinomycetes</taxon>
        <taxon>Micrococcales</taxon>
        <taxon>Micrococcaceae</taxon>
        <taxon>Arthrobacter</taxon>
    </lineage>
</organism>
<dbReference type="Gene3D" id="3.40.50.1700">
    <property type="entry name" value="Glycoside hydrolase family 3 C-terminal domain"/>
    <property type="match status" value="1"/>
</dbReference>
<dbReference type="STRING" id="156980.SAMN04489745_0227"/>
<dbReference type="InterPro" id="IPR019800">
    <property type="entry name" value="Glyco_hydro_3_AS"/>
</dbReference>
<feature type="domain" description="Fibronectin type III-like" evidence="6">
    <location>
        <begin position="794"/>
        <end position="860"/>
    </location>
</feature>
<keyword evidence="4" id="KW-0326">Glycosidase</keyword>
<dbReference type="Gene3D" id="2.60.40.10">
    <property type="entry name" value="Immunoglobulins"/>
    <property type="match status" value="1"/>
</dbReference>
<comment type="similarity">
    <text evidence="1 4">Belongs to the glycosyl hydrolase 3 family.</text>
</comment>
<sequence length="870" mass="91086">MPAALPVTKVSDMAESPSTDSTSTDAQQREAIAQAISRLSLEDKVRLLTGETAFTLPGNAAIGLAPLAFSDGPTGVRGLKFMGGDAVALFPNATLIASSWDDAIAEEVGGMLSEEAHRQNIHVVLGPTINLHRTPLGGRLFEAYSEDPYLTGRAASAYVRGLQDGAPDPDGTGRRGGGTGACLKHLVANESEILRNFMNSQVSETALREVYLLPFEMAVQDARPWAMMAAYNDINGITATEQDHIQNGIVKGEWGWDGLIMSDWFATKRTVESANGGLDLVMPGPSGPWGERLVAAVRRGDVAESTVDEHIARLLLLARRTGAFAADGASPFASGMPAPDSAERREQLRRIASRGMTLLKNADGVLPLAGDGPVALVGRSAVATVCMGGGSAQVTPPYQVTIAEGLSARLGDRLTVVDGVAIRRRPVAASAEFLSDPVSGEPGIRVTQLAADGREISSAHSPVASLSTGFDDPSQESPAAVRLDAVLSSGGTVRVGGIGAGHWRLVVTGPDGAVLAELDRDVTTEGFDPGEGILRPPAFSEVLDLPEGSRISATQTFRPVDWRAVLAAQPHVRVAEESHLFAASGVGLATLVAEPIPVSDDDALAAAEDAARRAGTAVVVVGLTEEDETEAADKHTLALPGRQDELVTRVAAAAERTVVVVNAATPVLMPWLDAVDAVLVVGLPGQEGGHAVADVLTGEAEPTGRLVTSFPSADGAAPAWSTQPDETLTLDYSDGTAIGYRGYHAGDAPEPLFWFGAGLGFGAWEYADAALTDDDGVPSVSLTLRNVSARDSREVVQLYYVPAEAGQPVRLAGYTNVEVPAGGSVPVVVRADPRLLRRWDEADGSWRELTGGEFLLARGLGDVRARVSWR</sequence>
<keyword evidence="3" id="KW-0119">Carbohydrate metabolism</keyword>
<dbReference type="Proteomes" id="UP000182652">
    <property type="component" value="Unassembled WGS sequence"/>
</dbReference>
<evidence type="ECO:0000256" key="3">
    <source>
        <dbReference type="ARBA" id="ARBA00023277"/>
    </source>
</evidence>
<dbReference type="AlphaFoldDB" id="A0A1H4JK55"/>
<dbReference type="InterPro" id="IPR017853">
    <property type="entry name" value="GH"/>
</dbReference>
<dbReference type="InterPro" id="IPR050288">
    <property type="entry name" value="Cellulose_deg_GH3"/>
</dbReference>
<keyword evidence="8" id="KW-1185">Reference proteome</keyword>
<dbReference type="Pfam" id="PF01915">
    <property type="entry name" value="Glyco_hydro_3_C"/>
    <property type="match status" value="1"/>
</dbReference>
<evidence type="ECO:0000256" key="5">
    <source>
        <dbReference type="SAM" id="MobiDB-lite"/>
    </source>
</evidence>
<reference evidence="7 8" key="1">
    <citation type="submission" date="2016-10" db="EMBL/GenBank/DDBJ databases">
        <authorList>
            <person name="de Groot N.N."/>
        </authorList>
    </citation>
    <scope>NUCLEOTIDE SEQUENCE [LARGE SCALE GENOMIC DNA]</scope>
    <source>
        <strain evidence="7 8">DSM 10495</strain>
    </source>
</reference>
<dbReference type="InterPro" id="IPR002772">
    <property type="entry name" value="Glyco_hydro_3_C"/>
</dbReference>
<evidence type="ECO:0000256" key="1">
    <source>
        <dbReference type="ARBA" id="ARBA00005336"/>
    </source>
</evidence>
<dbReference type="Pfam" id="PF14310">
    <property type="entry name" value="Fn3-like"/>
    <property type="match status" value="1"/>
</dbReference>
<evidence type="ECO:0000256" key="4">
    <source>
        <dbReference type="RuleBase" id="RU361161"/>
    </source>
</evidence>
<dbReference type="PROSITE" id="PS00775">
    <property type="entry name" value="GLYCOSYL_HYDROL_F3"/>
    <property type="match status" value="1"/>
</dbReference>
<dbReference type="GO" id="GO:0004553">
    <property type="term" value="F:hydrolase activity, hydrolyzing O-glycosyl compounds"/>
    <property type="evidence" value="ECO:0007669"/>
    <property type="project" value="InterPro"/>
</dbReference>
<dbReference type="Gene3D" id="3.20.20.300">
    <property type="entry name" value="Glycoside hydrolase, family 3, N-terminal domain"/>
    <property type="match status" value="1"/>
</dbReference>
<dbReference type="InterPro" id="IPR001764">
    <property type="entry name" value="Glyco_hydro_3_N"/>
</dbReference>
<dbReference type="Gene3D" id="2.60.120.260">
    <property type="entry name" value="Galactose-binding domain-like"/>
    <property type="match status" value="1"/>
</dbReference>
<protein>
    <submittedName>
        <fullName evidence="7">Beta-glucosidase</fullName>
    </submittedName>
</protein>
<dbReference type="InterPro" id="IPR036881">
    <property type="entry name" value="Glyco_hydro_3_C_sf"/>
</dbReference>
<dbReference type="GO" id="GO:0005975">
    <property type="term" value="P:carbohydrate metabolic process"/>
    <property type="evidence" value="ECO:0007669"/>
    <property type="project" value="InterPro"/>
</dbReference>
<dbReference type="SMART" id="SM01217">
    <property type="entry name" value="Fn3_like"/>
    <property type="match status" value="1"/>
</dbReference>
<dbReference type="InterPro" id="IPR013783">
    <property type="entry name" value="Ig-like_fold"/>
</dbReference>
<accession>A0A1H4JK55</accession>
<dbReference type="PANTHER" id="PTHR42715:SF10">
    <property type="entry name" value="BETA-GLUCOSIDASE"/>
    <property type="match status" value="1"/>
</dbReference>
<dbReference type="InterPro" id="IPR026891">
    <property type="entry name" value="Fn3-like"/>
</dbReference>
<dbReference type="PANTHER" id="PTHR42715">
    <property type="entry name" value="BETA-GLUCOSIDASE"/>
    <property type="match status" value="1"/>
</dbReference>
<dbReference type="SUPFAM" id="SSF52279">
    <property type="entry name" value="Beta-D-glucan exohydrolase, C-terminal domain"/>
    <property type="match status" value="1"/>
</dbReference>
<gene>
    <name evidence="7" type="ORF">SAMN04489745_0227</name>
</gene>
<evidence type="ECO:0000313" key="7">
    <source>
        <dbReference type="EMBL" id="SEB46547.1"/>
    </source>
</evidence>
<evidence type="ECO:0000259" key="6">
    <source>
        <dbReference type="SMART" id="SM01217"/>
    </source>
</evidence>